<dbReference type="AlphaFoldDB" id="A0A936ZCY2"/>
<feature type="domain" description="Helix-turn-helix" evidence="1">
    <location>
        <begin position="5"/>
        <end position="56"/>
    </location>
</feature>
<keyword evidence="3" id="KW-1185">Reference proteome</keyword>
<comment type="caution">
    <text evidence="2">The sequence shown here is derived from an EMBL/GenBank/DDBJ whole genome shotgun (WGS) entry which is preliminary data.</text>
</comment>
<dbReference type="SUPFAM" id="SSF46955">
    <property type="entry name" value="Putative DNA-binding domain"/>
    <property type="match status" value="1"/>
</dbReference>
<reference evidence="2" key="1">
    <citation type="submission" date="2021-01" db="EMBL/GenBank/DDBJ databases">
        <title>Microvirga sp.</title>
        <authorList>
            <person name="Kim M.K."/>
        </authorList>
    </citation>
    <scope>NUCLEOTIDE SEQUENCE</scope>
    <source>
        <strain evidence="2">5420S-16</strain>
    </source>
</reference>
<sequence>MTGQFLNTREAASYLKVSASLLNKLRLTGGGPPYMKLGPKRVVYDVGDLNAWMCRKRFVSEFQL</sequence>
<evidence type="ECO:0000259" key="1">
    <source>
        <dbReference type="Pfam" id="PF12728"/>
    </source>
</evidence>
<evidence type="ECO:0000313" key="3">
    <source>
        <dbReference type="Proteomes" id="UP000605848"/>
    </source>
</evidence>
<dbReference type="InterPro" id="IPR041657">
    <property type="entry name" value="HTH_17"/>
</dbReference>
<dbReference type="RefSeq" id="WP_202064864.1">
    <property type="nucleotide sequence ID" value="NZ_JAEQMY010000089.1"/>
</dbReference>
<accession>A0A936ZCY2</accession>
<dbReference type="InterPro" id="IPR009061">
    <property type="entry name" value="DNA-bd_dom_put_sf"/>
</dbReference>
<evidence type="ECO:0000313" key="2">
    <source>
        <dbReference type="EMBL" id="MBL0407531.1"/>
    </source>
</evidence>
<dbReference type="EMBL" id="JAEQMY010000089">
    <property type="protein sequence ID" value="MBL0407531.1"/>
    <property type="molecule type" value="Genomic_DNA"/>
</dbReference>
<dbReference type="Pfam" id="PF12728">
    <property type="entry name" value="HTH_17"/>
    <property type="match status" value="1"/>
</dbReference>
<dbReference type="Proteomes" id="UP000605848">
    <property type="component" value="Unassembled WGS sequence"/>
</dbReference>
<protein>
    <submittedName>
        <fullName evidence="2">Helix-turn-helix domain-containing protein</fullName>
    </submittedName>
</protein>
<name>A0A936ZCY2_9HYPH</name>
<gene>
    <name evidence="2" type="ORF">JKG68_26805</name>
</gene>
<proteinExistence type="predicted"/>
<organism evidence="2 3">
    <name type="scientific">Microvirga aerilata</name>
    <dbReference type="NCBI Taxonomy" id="670292"/>
    <lineage>
        <taxon>Bacteria</taxon>
        <taxon>Pseudomonadati</taxon>
        <taxon>Pseudomonadota</taxon>
        <taxon>Alphaproteobacteria</taxon>
        <taxon>Hyphomicrobiales</taxon>
        <taxon>Methylobacteriaceae</taxon>
        <taxon>Microvirga</taxon>
    </lineage>
</organism>